<dbReference type="GO" id="GO:0017172">
    <property type="term" value="F:cysteine dioxygenase activity"/>
    <property type="evidence" value="ECO:0007669"/>
    <property type="project" value="UniProtKB-UniRule"/>
</dbReference>
<dbReference type="CDD" id="cd10548">
    <property type="entry name" value="cupin_CDO"/>
    <property type="match status" value="1"/>
</dbReference>
<dbReference type="SUPFAM" id="SSF51182">
    <property type="entry name" value="RmlC-like cupins"/>
    <property type="match status" value="1"/>
</dbReference>
<protein>
    <recommendedName>
        <fullName evidence="2 9">Cysteine dioxygenase</fullName>
        <ecNumber evidence="2 9">1.13.11.20</ecNumber>
    </recommendedName>
</protein>
<organism evidence="10 11">
    <name type="scientific">Syncephalis pseudoplumigaleata</name>
    <dbReference type="NCBI Taxonomy" id="1712513"/>
    <lineage>
        <taxon>Eukaryota</taxon>
        <taxon>Fungi</taxon>
        <taxon>Fungi incertae sedis</taxon>
        <taxon>Zoopagomycota</taxon>
        <taxon>Zoopagomycotina</taxon>
        <taxon>Zoopagomycetes</taxon>
        <taxon>Zoopagales</taxon>
        <taxon>Piptocephalidaceae</taxon>
        <taxon>Syncephalis</taxon>
    </lineage>
</organism>
<evidence type="ECO:0000256" key="6">
    <source>
        <dbReference type="ARBA" id="ARBA00023004"/>
    </source>
</evidence>
<dbReference type="OrthoDB" id="543511at2759"/>
<dbReference type="PANTHER" id="PTHR12918:SF1">
    <property type="entry name" value="CYSTEINE DIOXYGENASE TYPE 1"/>
    <property type="match status" value="1"/>
</dbReference>
<feature type="binding site" evidence="8">
    <location>
        <position position="82"/>
    </location>
    <ligand>
        <name>Fe cation</name>
        <dbReference type="ChEBI" id="CHEBI:24875"/>
        <note>catalytic</note>
    </ligand>
</feature>
<gene>
    <name evidence="10" type="ORF">SYNPS1DRAFT_3088</name>
</gene>
<keyword evidence="11" id="KW-1185">Reference proteome</keyword>
<dbReference type="InterPro" id="IPR010300">
    <property type="entry name" value="CDO_1"/>
</dbReference>
<evidence type="ECO:0000256" key="3">
    <source>
        <dbReference type="ARBA" id="ARBA00022723"/>
    </source>
</evidence>
<feature type="non-terminal residue" evidence="10">
    <location>
        <position position="201"/>
    </location>
</feature>
<dbReference type="EC" id="1.13.11.20" evidence="2 9"/>
<keyword evidence="4 9" id="KW-0223">Dioxygenase</keyword>
<feature type="non-terminal residue" evidence="10">
    <location>
        <position position="1"/>
    </location>
</feature>
<dbReference type="InterPro" id="IPR011051">
    <property type="entry name" value="RmlC_Cupin_sf"/>
</dbReference>
<comment type="similarity">
    <text evidence="1 9">Belongs to the cysteine dioxygenase family.</text>
</comment>
<feature type="binding site" evidence="8">
    <location>
        <position position="151"/>
    </location>
    <ligand>
        <name>Fe cation</name>
        <dbReference type="ChEBI" id="CHEBI:24875"/>
        <note>catalytic</note>
    </ligand>
</feature>
<comment type="catalytic activity">
    <reaction evidence="9">
        <text>L-cysteine + O2 = 3-sulfino-L-alanine + H(+)</text>
        <dbReference type="Rhea" id="RHEA:20441"/>
        <dbReference type="ChEBI" id="CHEBI:15378"/>
        <dbReference type="ChEBI" id="CHEBI:15379"/>
        <dbReference type="ChEBI" id="CHEBI:35235"/>
        <dbReference type="ChEBI" id="CHEBI:61085"/>
        <dbReference type="EC" id="1.13.11.20"/>
    </reaction>
</comment>
<dbReference type="Proteomes" id="UP000278143">
    <property type="component" value="Unassembled WGS sequence"/>
</dbReference>
<proteinExistence type="inferred from homology"/>
<dbReference type="GO" id="GO:0019448">
    <property type="term" value="P:L-cysteine catabolic process"/>
    <property type="evidence" value="ECO:0007669"/>
    <property type="project" value="TreeGrafter"/>
</dbReference>
<accession>A0A4P9Z4M2</accession>
<evidence type="ECO:0000256" key="5">
    <source>
        <dbReference type="ARBA" id="ARBA00023002"/>
    </source>
</evidence>
<evidence type="ECO:0000256" key="4">
    <source>
        <dbReference type="ARBA" id="ARBA00022964"/>
    </source>
</evidence>
<evidence type="ECO:0000256" key="8">
    <source>
        <dbReference type="PIRSR" id="PIRSR610300-51"/>
    </source>
</evidence>
<keyword evidence="5 9" id="KW-0560">Oxidoreductase</keyword>
<name>A0A4P9Z4M2_9FUNG</name>
<keyword evidence="3 8" id="KW-0479">Metal-binding</keyword>
<evidence type="ECO:0000256" key="1">
    <source>
        <dbReference type="ARBA" id="ARBA00006622"/>
    </source>
</evidence>
<keyword evidence="6 8" id="KW-0408">Iron</keyword>
<comment type="cofactor">
    <cofactor evidence="9">
        <name>Fe cation</name>
        <dbReference type="ChEBI" id="CHEBI:24875"/>
    </cofactor>
    <text evidence="9">Binds 1 Fe cation per subunit.</text>
</comment>
<evidence type="ECO:0000256" key="9">
    <source>
        <dbReference type="RuleBase" id="RU366010"/>
    </source>
</evidence>
<evidence type="ECO:0000313" key="10">
    <source>
        <dbReference type="EMBL" id="RKP27537.1"/>
    </source>
</evidence>
<sequence>LDDLVRLLRLEMGEHGLDSKEVDVKRIQQLMANYTSCDDDWKRYALFDPYRYTRNLVDDGNGKFNLLVLAWGAQHQSAIHDHSNSHCVMKILDGELQEEQFEWPDTGCDGADCPAMMTPDAEDEQGAMTLIKSSKYHRDDVTYIHDRIGLHRVGNLSTKKGAVSLHLYTPPITMCRTFCEGTGKARASGCTTFYSVHGERV</sequence>
<dbReference type="PANTHER" id="PTHR12918">
    <property type="entry name" value="CYSTEINE DIOXYGENASE"/>
    <property type="match status" value="1"/>
</dbReference>
<dbReference type="EMBL" id="KZ989190">
    <property type="protein sequence ID" value="RKP27537.1"/>
    <property type="molecule type" value="Genomic_DNA"/>
</dbReference>
<evidence type="ECO:0000313" key="11">
    <source>
        <dbReference type="Proteomes" id="UP000278143"/>
    </source>
</evidence>
<dbReference type="Gene3D" id="2.60.120.10">
    <property type="entry name" value="Jelly Rolls"/>
    <property type="match status" value="1"/>
</dbReference>
<reference evidence="11" key="1">
    <citation type="journal article" date="2018" name="Nat. Microbiol.">
        <title>Leveraging single-cell genomics to expand the fungal tree of life.</title>
        <authorList>
            <person name="Ahrendt S.R."/>
            <person name="Quandt C.A."/>
            <person name="Ciobanu D."/>
            <person name="Clum A."/>
            <person name="Salamov A."/>
            <person name="Andreopoulos B."/>
            <person name="Cheng J.F."/>
            <person name="Woyke T."/>
            <person name="Pelin A."/>
            <person name="Henrissat B."/>
            <person name="Reynolds N.K."/>
            <person name="Benny G.L."/>
            <person name="Smith M.E."/>
            <person name="James T.Y."/>
            <person name="Grigoriev I.V."/>
        </authorList>
    </citation>
    <scope>NUCLEOTIDE SEQUENCE [LARGE SCALE GENOMIC DNA]</scope>
    <source>
        <strain evidence="11">Benny S71-1</strain>
    </source>
</reference>
<feature type="binding site" evidence="8">
    <location>
        <position position="80"/>
    </location>
    <ligand>
        <name>Fe cation</name>
        <dbReference type="ChEBI" id="CHEBI:24875"/>
        <note>catalytic</note>
    </ligand>
</feature>
<dbReference type="Pfam" id="PF05995">
    <property type="entry name" value="CDO_I"/>
    <property type="match status" value="1"/>
</dbReference>
<dbReference type="GO" id="GO:0008198">
    <property type="term" value="F:ferrous iron binding"/>
    <property type="evidence" value="ECO:0007669"/>
    <property type="project" value="TreeGrafter"/>
</dbReference>
<feature type="cross-link" description="3'-(S-cysteinyl)-tyrosine (Cys-Tyr)" evidence="7">
    <location>
        <begin position="87"/>
        <end position="168"/>
    </location>
</feature>
<keyword evidence="7" id="KW-0883">Thioether bond</keyword>
<dbReference type="AlphaFoldDB" id="A0A4P9Z4M2"/>
<evidence type="ECO:0000256" key="2">
    <source>
        <dbReference type="ARBA" id="ARBA00013133"/>
    </source>
</evidence>
<dbReference type="InterPro" id="IPR014710">
    <property type="entry name" value="RmlC-like_jellyroll"/>
</dbReference>
<evidence type="ECO:0000256" key="7">
    <source>
        <dbReference type="PIRSR" id="PIRSR610300-50"/>
    </source>
</evidence>